<comment type="similarity">
    <text evidence="1 4">Belongs to the carbohydrate kinase PfkB family.</text>
</comment>
<evidence type="ECO:0000313" key="7">
    <source>
        <dbReference type="Proteomes" id="UP000007490"/>
    </source>
</evidence>
<dbReference type="KEGG" id="mel:Metbo_1271"/>
<dbReference type="InterPro" id="IPR011611">
    <property type="entry name" value="PfkB_dom"/>
</dbReference>
<dbReference type="eggNOG" id="arCOG00014">
    <property type="taxonomic scope" value="Archaea"/>
</dbReference>
<dbReference type="InterPro" id="IPR002173">
    <property type="entry name" value="Carboh/pur_kinase_PfkB_CS"/>
</dbReference>
<evidence type="ECO:0000256" key="3">
    <source>
        <dbReference type="ARBA" id="ARBA00022777"/>
    </source>
</evidence>
<evidence type="ECO:0000256" key="4">
    <source>
        <dbReference type="RuleBase" id="RU003704"/>
    </source>
</evidence>
<dbReference type="PRINTS" id="PR00990">
    <property type="entry name" value="RIBOKINASE"/>
</dbReference>
<dbReference type="PROSITE" id="PS00584">
    <property type="entry name" value="PFKB_KINASES_2"/>
    <property type="match status" value="1"/>
</dbReference>
<keyword evidence="7" id="KW-1185">Reference proteome</keyword>
<accession>F0T6Z3</accession>
<gene>
    <name evidence="6" type="ordered locus">Metbo_1271</name>
</gene>
<keyword evidence="3 4" id="KW-0418">Kinase</keyword>
<name>F0T6Z3_METLA</name>
<dbReference type="SUPFAM" id="SSF53613">
    <property type="entry name" value="Ribokinase-like"/>
    <property type="match status" value="1"/>
</dbReference>
<protein>
    <submittedName>
        <fullName evidence="6">PfkB domain protein</fullName>
    </submittedName>
</protein>
<dbReference type="HOGENOM" id="CLU_027634_6_0_2"/>
<evidence type="ECO:0000313" key="6">
    <source>
        <dbReference type="EMBL" id="ADZ09513.1"/>
    </source>
</evidence>
<dbReference type="Proteomes" id="UP000007490">
    <property type="component" value="Chromosome"/>
</dbReference>
<evidence type="ECO:0000256" key="1">
    <source>
        <dbReference type="ARBA" id="ARBA00010688"/>
    </source>
</evidence>
<evidence type="ECO:0000256" key="2">
    <source>
        <dbReference type="ARBA" id="ARBA00022679"/>
    </source>
</evidence>
<feature type="domain" description="Carbohydrate kinase PfkB" evidence="5">
    <location>
        <begin position="18"/>
        <end position="303"/>
    </location>
</feature>
<dbReference type="STRING" id="877455.Metbo_1271"/>
<keyword evidence="2 4" id="KW-0808">Transferase</keyword>
<dbReference type="InterPro" id="IPR029056">
    <property type="entry name" value="Ribokinase-like"/>
</dbReference>
<dbReference type="PANTHER" id="PTHR10584:SF166">
    <property type="entry name" value="RIBOKINASE"/>
    <property type="match status" value="1"/>
</dbReference>
<dbReference type="GO" id="GO:0006796">
    <property type="term" value="P:phosphate-containing compound metabolic process"/>
    <property type="evidence" value="ECO:0007669"/>
    <property type="project" value="UniProtKB-ARBA"/>
</dbReference>
<dbReference type="Gene3D" id="3.40.1190.20">
    <property type="match status" value="1"/>
</dbReference>
<dbReference type="GeneID" id="10277722"/>
<dbReference type="GO" id="GO:0016301">
    <property type="term" value="F:kinase activity"/>
    <property type="evidence" value="ECO:0007669"/>
    <property type="project" value="UniProtKB-KW"/>
</dbReference>
<dbReference type="PANTHER" id="PTHR10584">
    <property type="entry name" value="SUGAR KINASE"/>
    <property type="match status" value="1"/>
</dbReference>
<dbReference type="Pfam" id="PF00294">
    <property type="entry name" value="PfkB"/>
    <property type="match status" value="1"/>
</dbReference>
<dbReference type="EMBL" id="CP002551">
    <property type="protein sequence ID" value="ADZ09513.1"/>
    <property type="molecule type" value="Genomic_DNA"/>
</dbReference>
<reference evidence="6 7" key="2">
    <citation type="journal article" date="2014" name="Int. J. Syst. Evol. Microbiol.">
        <title>Methanobacterium paludis sp. nov. and a novel strain of Methanobacterium lacus isolated from northern peatlands.</title>
        <authorList>
            <person name="Cadillo-Quiroz H."/>
            <person name="Brauer S.L."/>
            <person name="Goodson N."/>
            <person name="Yavitt J.B."/>
            <person name="Zinder S.H."/>
        </authorList>
    </citation>
    <scope>NUCLEOTIDE SEQUENCE [LARGE SCALE GENOMIC DNA]</scope>
    <source>
        <strain evidence="6 7">AL-21</strain>
    </source>
</reference>
<proteinExistence type="inferred from homology"/>
<reference evidence="7" key="1">
    <citation type="submission" date="2011-02" db="EMBL/GenBank/DDBJ databases">
        <title>Complete sequence of Methanobacterium sp. AL-21.</title>
        <authorList>
            <consortium name="US DOE Joint Genome Institute"/>
            <person name="Lucas S."/>
            <person name="Copeland A."/>
            <person name="Lapidus A."/>
            <person name="Cheng J.-F."/>
            <person name="Goodwin L."/>
            <person name="Pitluck S."/>
            <person name="Chertkov O."/>
            <person name="Detter J.C."/>
            <person name="Han C."/>
            <person name="Tapia R."/>
            <person name="Land M."/>
            <person name="Hauser L."/>
            <person name="Kyrpides N."/>
            <person name="Ivanova N."/>
            <person name="Mikhailova N."/>
            <person name="Pagani I."/>
            <person name="Cadillo-Quiroz H."/>
            <person name="Imachi H."/>
            <person name="Zinder S."/>
            <person name="Liu W."/>
            <person name="Woyke T."/>
        </authorList>
    </citation>
    <scope>NUCLEOTIDE SEQUENCE [LARGE SCALE GENOMIC DNA]</scope>
    <source>
        <strain evidence="7">AL-21</strain>
    </source>
</reference>
<dbReference type="RefSeq" id="WP_013644864.1">
    <property type="nucleotide sequence ID" value="NC_015216.1"/>
</dbReference>
<organism evidence="6 7">
    <name type="scientific">Methanobacterium lacus (strain AL-21)</name>
    <dbReference type="NCBI Taxonomy" id="877455"/>
    <lineage>
        <taxon>Archaea</taxon>
        <taxon>Methanobacteriati</taxon>
        <taxon>Methanobacteriota</taxon>
        <taxon>Methanomada group</taxon>
        <taxon>Methanobacteria</taxon>
        <taxon>Methanobacteriales</taxon>
        <taxon>Methanobacteriaceae</taxon>
        <taxon>Methanobacterium</taxon>
    </lineage>
</organism>
<dbReference type="OrthoDB" id="26949at2157"/>
<sequence>MNLDVIGFGALNLDKLYHVNSIAREDEESYIQDYTESCGGSAANTVIGISRLGNKTGFVGKVGADPEGSLLLNNLQNENVNTNMVQIADTDRSGTVNGYIDEEGQRALYVDPGVNDCIKLDDVDLEVLNSSKILHLSSFVGKKYLDSIETQKTVLKNVSNAVKVSLDPGRLYVEKGFEFMDQFLSRTDILLLNLEELKFLKTNLDTGDDVVKGCDELHEEYSIDIMVVKLGSEGAYVSSNSKSEFINAFEVKCVDTTGAGDAFNAGFLHSQLKGEDVLKSGLVGNFVASNCVTEYGATRGLPDISKVEDILKK</sequence>
<evidence type="ECO:0000259" key="5">
    <source>
        <dbReference type="Pfam" id="PF00294"/>
    </source>
</evidence>
<dbReference type="AlphaFoldDB" id="F0T6Z3"/>
<dbReference type="InterPro" id="IPR002139">
    <property type="entry name" value="Ribo/fructo_kinase"/>
</dbReference>